<keyword evidence="3" id="KW-0597">Phosphoprotein</keyword>
<accession>A0ABY9HBZ3</accession>
<organism evidence="6 7">
    <name type="scientific">Streptomyces castrisilvae</name>
    <dbReference type="NCBI Taxonomy" id="3033811"/>
    <lineage>
        <taxon>Bacteria</taxon>
        <taxon>Bacillati</taxon>
        <taxon>Actinomycetota</taxon>
        <taxon>Actinomycetes</taxon>
        <taxon>Kitasatosporales</taxon>
        <taxon>Streptomycetaceae</taxon>
        <taxon>Streptomyces</taxon>
    </lineage>
</organism>
<dbReference type="EMBL" id="CP120997">
    <property type="protein sequence ID" value="WLQ31990.1"/>
    <property type="molecule type" value="Genomic_DNA"/>
</dbReference>
<feature type="domain" description="Carrier" evidence="5">
    <location>
        <begin position="5"/>
        <end position="81"/>
    </location>
</feature>
<dbReference type="PROSITE" id="PS00012">
    <property type="entry name" value="PHOSPHOPANTETHEINE"/>
    <property type="match status" value="2"/>
</dbReference>
<dbReference type="InterPro" id="IPR042099">
    <property type="entry name" value="ANL_N_sf"/>
</dbReference>
<dbReference type="InterPro" id="IPR045851">
    <property type="entry name" value="AMP-bd_C_sf"/>
</dbReference>
<evidence type="ECO:0000256" key="3">
    <source>
        <dbReference type="ARBA" id="ARBA00022553"/>
    </source>
</evidence>
<evidence type="ECO:0000313" key="6">
    <source>
        <dbReference type="EMBL" id="WLQ31990.1"/>
    </source>
</evidence>
<dbReference type="InterPro" id="IPR023213">
    <property type="entry name" value="CAT-like_dom_sf"/>
</dbReference>
<evidence type="ECO:0000259" key="5">
    <source>
        <dbReference type="PROSITE" id="PS50075"/>
    </source>
</evidence>
<dbReference type="InterPro" id="IPR025110">
    <property type="entry name" value="AMP-bd_C"/>
</dbReference>
<dbReference type="Pfam" id="PF00668">
    <property type="entry name" value="Condensation"/>
    <property type="match status" value="1"/>
</dbReference>
<reference evidence="6 7" key="1">
    <citation type="submission" date="2023-03" db="EMBL/GenBank/DDBJ databases">
        <title>Isolation and description of six Streptomyces strains from soil environments, able to metabolize different microbial glucans.</title>
        <authorList>
            <person name="Widen T."/>
            <person name="Larsbrink J."/>
        </authorList>
    </citation>
    <scope>NUCLEOTIDE SEQUENCE [LARGE SCALE GENOMIC DNA]</scope>
    <source>
        <strain evidence="6 7">Mut1</strain>
    </source>
</reference>
<feature type="compositionally biased region" description="Low complexity" evidence="4">
    <location>
        <begin position="1080"/>
        <end position="1095"/>
    </location>
</feature>
<dbReference type="InterPro" id="IPR036736">
    <property type="entry name" value="ACP-like_sf"/>
</dbReference>
<dbReference type="Gene3D" id="3.30.559.10">
    <property type="entry name" value="Chloramphenicol acetyltransferase-like domain"/>
    <property type="match status" value="1"/>
</dbReference>
<dbReference type="SUPFAM" id="SSF56801">
    <property type="entry name" value="Acetyl-CoA synthetase-like"/>
    <property type="match status" value="1"/>
</dbReference>
<evidence type="ECO:0000256" key="4">
    <source>
        <dbReference type="SAM" id="MobiDB-lite"/>
    </source>
</evidence>
<dbReference type="PANTHER" id="PTHR45527:SF1">
    <property type="entry name" value="FATTY ACID SYNTHASE"/>
    <property type="match status" value="1"/>
</dbReference>
<dbReference type="InterPro" id="IPR020845">
    <property type="entry name" value="AMP-binding_CS"/>
</dbReference>
<dbReference type="SUPFAM" id="SSF52777">
    <property type="entry name" value="CoA-dependent acyltransferases"/>
    <property type="match status" value="2"/>
</dbReference>
<dbReference type="Pfam" id="PF00501">
    <property type="entry name" value="AMP-binding"/>
    <property type="match status" value="1"/>
</dbReference>
<dbReference type="InterPro" id="IPR009081">
    <property type="entry name" value="PP-bd_ACP"/>
</dbReference>
<dbReference type="RefSeq" id="WP_306050614.1">
    <property type="nucleotide sequence ID" value="NZ_CP120997.1"/>
</dbReference>
<keyword evidence="2" id="KW-0596">Phosphopantetheine</keyword>
<gene>
    <name evidence="6" type="ORF">P8A18_00395</name>
</gene>
<keyword evidence="7" id="KW-1185">Reference proteome</keyword>
<dbReference type="SUPFAM" id="SSF47336">
    <property type="entry name" value="ACP-like"/>
    <property type="match status" value="2"/>
</dbReference>
<evidence type="ECO:0000313" key="7">
    <source>
        <dbReference type="Proteomes" id="UP001239522"/>
    </source>
</evidence>
<feature type="compositionally biased region" description="Pro residues" evidence="4">
    <location>
        <begin position="1096"/>
        <end position="1122"/>
    </location>
</feature>
<dbReference type="InterPro" id="IPR000873">
    <property type="entry name" value="AMP-dep_synth/lig_dom"/>
</dbReference>
<proteinExistence type="predicted"/>
<dbReference type="PROSITE" id="PS00455">
    <property type="entry name" value="AMP_BINDING"/>
    <property type="match status" value="1"/>
</dbReference>
<dbReference type="Gene3D" id="3.30.300.30">
    <property type="match status" value="1"/>
</dbReference>
<name>A0ABY9HBZ3_9ACTN</name>
<sequence>MERGAAVQADVEPLVDTAEGLLGVPAAQWEGRGFAALGGSSLDAVRLARALRREHRTRITAPALLRADDLAETLRTLAGSPRTDEPAAGTGTAPPAGRTDAPVPLSWQQRVVWYQSVLDPDSPRYHFHAVFRFTRAPAPHQLEAVLGSLLDRHPALRTRVDGVDGVPVQRVGARETPRVRVVDTDRQSLPGPECLLLADANRPFDLAEGLPLRWTLIRRPDGGGILVHTEHHLVHDGESFNLILAGLDGSAPAGTDDGYLDYAARQIPPSAKDVAAAADHFTHDFPELFAAPDAAVPAPGEDTGLRLPLPQRVTEAVRTRARERGLTLFTVLFGAYAQALGEATGNRSLVLGTAVANRPENLADTVGMFVATALVPLDLGARADREGAYDHVDAQLRRAVESVTDLTELVEELRRRGVRGASHPGAAFSMYEQSARTVRLGGRTADVEAGIFSGAAKFPVNAIAVVHPGAEGRVELLLEGQAHIVDEDGLWRLWTLFVRELCDFAGLPEPAADLGEPTRSVPELIRETAMAHGGLPALTDRDESFDYADLARLGDEARAAGLAGEVVGLLSGVRARYWAYAAALMDAGAAYLPLDTAQPVERLVSMLRQTGCVRVVDLTGPEHPTLAAELSRAAPDTAVTDWQGLLTAPRTAPAAPVTWPEPPAYVLFTSGSTGQPKGVAVGHRSLTAVCEWSVGQFRLTRGTVVSQQMSVGFDYSGLEVWPALTVGGDVRVVPTDVRLDAEDFVAWLNHQRVEVACAPTPVAELLLEADWPAGTVLRTLLPGGDRLHPLPRRVPFDVVNLYGPTECTIVATGIRVDQDSAELPPIGRALDCGRHRVVDASGRPVGPGTAGELWLGGGNLALGYWGRPEATAQRFVPDPWSPGGDLVYRTGDIVEEDPDGVLHYIGRADRQIKVSGARVELGEVEAAAMRRPGVKSAVAATVRRTDAGTALELYAVPERGADHAALAAGIRDALPSYIRHTRVVLVDRLPLNANGKVDLAMLTATGGSDDAVEAPDARPLLDAARAFLLDEDLDKSWFELGGSSLDAAQLVSRLRSRGLAEIELRDLLLTSSVEEYLTSRAGTATPPPAEGATTPTPAPAPPPAPAPAHAPAPAAVPPPAAPAPVRAVRAPAATTAASVLWPALEALEPHEQLDLAQRLIAEARARL</sequence>
<dbReference type="Pfam" id="PF13193">
    <property type="entry name" value="AMP-binding_C"/>
    <property type="match status" value="1"/>
</dbReference>
<dbReference type="PROSITE" id="PS50075">
    <property type="entry name" value="CARRIER"/>
    <property type="match status" value="1"/>
</dbReference>
<dbReference type="Pfam" id="PF00550">
    <property type="entry name" value="PP-binding"/>
    <property type="match status" value="2"/>
</dbReference>
<comment type="cofactor">
    <cofactor evidence="1">
        <name>pantetheine 4'-phosphate</name>
        <dbReference type="ChEBI" id="CHEBI:47942"/>
    </cofactor>
</comment>
<dbReference type="InterPro" id="IPR001242">
    <property type="entry name" value="Condensation_dom"/>
</dbReference>
<dbReference type="Gene3D" id="3.40.50.12780">
    <property type="entry name" value="N-terminal domain of ligase-like"/>
    <property type="match status" value="1"/>
</dbReference>
<dbReference type="InterPro" id="IPR006162">
    <property type="entry name" value="Ppantetheine_attach_site"/>
</dbReference>
<dbReference type="Gene3D" id="3.30.559.30">
    <property type="entry name" value="Nonribosomal peptide synthetase, condensation domain"/>
    <property type="match status" value="1"/>
</dbReference>
<dbReference type="Gene3D" id="1.10.1200.10">
    <property type="entry name" value="ACP-like"/>
    <property type="match status" value="2"/>
</dbReference>
<protein>
    <submittedName>
        <fullName evidence="6">AMP-binding protein</fullName>
    </submittedName>
</protein>
<feature type="compositionally biased region" description="Low complexity" evidence="4">
    <location>
        <begin position="86"/>
        <end position="102"/>
    </location>
</feature>
<feature type="region of interest" description="Disordered" evidence="4">
    <location>
        <begin position="77"/>
        <end position="102"/>
    </location>
</feature>
<dbReference type="Proteomes" id="UP001239522">
    <property type="component" value="Chromosome"/>
</dbReference>
<dbReference type="PANTHER" id="PTHR45527">
    <property type="entry name" value="NONRIBOSOMAL PEPTIDE SYNTHETASE"/>
    <property type="match status" value="1"/>
</dbReference>
<feature type="region of interest" description="Disordered" evidence="4">
    <location>
        <begin position="1079"/>
        <end position="1122"/>
    </location>
</feature>
<evidence type="ECO:0000256" key="2">
    <source>
        <dbReference type="ARBA" id="ARBA00022450"/>
    </source>
</evidence>
<evidence type="ECO:0000256" key="1">
    <source>
        <dbReference type="ARBA" id="ARBA00001957"/>
    </source>
</evidence>